<protein>
    <submittedName>
        <fullName evidence="1">Uncharacterized protein</fullName>
    </submittedName>
</protein>
<evidence type="ECO:0000313" key="2">
    <source>
        <dbReference type="Proteomes" id="UP000735302"/>
    </source>
</evidence>
<sequence>MFCSLRSSDINDIFYSPWSKPETWRGRSQWSTGRACPSVLRGSQWSREQVMEKTGPNLDWTPTPRARCCLKQLPDIRK</sequence>
<proteinExistence type="predicted"/>
<dbReference type="EMBL" id="BLXT01006411">
    <property type="protein sequence ID" value="GFO31641.1"/>
    <property type="molecule type" value="Genomic_DNA"/>
</dbReference>
<keyword evidence="2" id="KW-1185">Reference proteome</keyword>
<accession>A0AAV4CFS5</accession>
<comment type="caution">
    <text evidence="1">The sequence shown here is derived from an EMBL/GenBank/DDBJ whole genome shotgun (WGS) entry which is preliminary data.</text>
</comment>
<evidence type="ECO:0000313" key="1">
    <source>
        <dbReference type="EMBL" id="GFO31641.1"/>
    </source>
</evidence>
<gene>
    <name evidence="1" type="ORF">PoB_005814600</name>
</gene>
<reference evidence="1 2" key="1">
    <citation type="journal article" date="2021" name="Elife">
        <title>Chloroplast acquisition without the gene transfer in kleptoplastic sea slugs, Plakobranchus ocellatus.</title>
        <authorList>
            <person name="Maeda T."/>
            <person name="Takahashi S."/>
            <person name="Yoshida T."/>
            <person name="Shimamura S."/>
            <person name="Takaki Y."/>
            <person name="Nagai Y."/>
            <person name="Toyoda A."/>
            <person name="Suzuki Y."/>
            <person name="Arimoto A."/>
            <person name="Ishii H."/>
            <person name="Satoh N."/>
            <person name="Nishiyama T."/>
            <person name="Hasebe M."/>
            <person name="Maruyama T."/>
            <person name="Minagawa J."/>
            <person name="Obokata J."/>
            <person name="Shigenobu S."/>
        </authorList>
    </citation>
    <scope>NUCLEOTIDE SEQUENCE [LARGE SCALE GENOMIC DNA]</scope>
</reference>
<organism evidence="1 2">
    <name type="scientific">Plakobranchus ocellatus</name>
    <dbReference type="NCBI Taxonomy" id="259542"/>
    <lineage>
        <taxon>Eukaryota</taxon>
        <taxon>Metazoa</taxon>
        <taxon>Spiralia</taxon>
        <taxon>Lophotrochozoa</taxon>
        <taxon>Mollusca</taxon>
        <taxon>Gastropoda</taxon>
        <taxon>Heterobranchia</taxon>
        <taxon>Euthyneura</taxon>
        <taxon>Panpulmonata</taxon>
        <taxon>Sacoglossa</taxon>
        <taxon>Placobranchoidea</taxon>
        <taxon>Plakobranchidae</taxon>
        <taxon>Plakobranchus</taxon>
    </lineage>
</organism>
<dbReference type="Proteomes" id="UP000735302">
    <property type="component" value="Unassembled WGS sequence"/>
</dbReference>
<name>A0AAV4CFS5_9GAST</name>
<dbReference type="AlphaFoldDB" id="A0AAV4CFS5"/>